<accession>A0A4R7ZPV2</accession>
<dbReference type="PROSITE" id="PS51257">
    <property type="entry name" value="PROKAR_LIPOPROTEIN"/>
    <property type="match status" value="1"/>
</dbReference>
<feature type="region of interest" description="Disordered" evidence="1">
    <location>
        <begin position="130"/>
        <end position="155"/>
    </location>
</feature>
<dbReference type="Gene3D" id="2.60.40.10">
    <property type="entry name" value="Immunoglobulins"/>
    <property type="match status" value="1"/>
</dbReference>
<proteinExistence type="predicted"/>
<feature type="compositionally biased region" description="Polar residues" evidence="1">
    <location>
        <begin position="137"/>
        <end position="155"/>
    </location>
</feature>
<feature type="chain" id="PRO_5039631403" description="Pesticidal crystal protein Cry22Aa Ig-like domain-containing protein" evidence="2">
    <location>
        <begin position="33"/>
        <end position="226"/>
    </location>
</feature>
<keyword evidence="4" id="KW-1185">Reference proteome</keyword>
<organism evidence="3 4">
    <name type="scientific">Breznakia blatticola</name>
    <dbReference type="NCBI Taxonomy" id="1754012"/>
    <lineage>
        <taxon>Bacteria</taxon>
        <taxon>Bacillati</taxon>
        <taxon>Bacillota</taxon>
        <taxon>Erysipelotrichia</taxon>
        <taxon>Erysipelotrichales</taxon>
        <taxon>Erysipelotrichaceae</taxon>
        <taxon>Breznakia</taxon>
    </lineage>
</organism>
<dbReference type="EMBL" id="SODD01000016">
    <property type="protein sequence ID" value="TDW19953.1"/>
    <property type="molecule type" value="Genomic_DNA"/>
</dbReference>
<reference evidence="3 4" key="1">
    <citation type="submission" date="2019-03" db="EMBL/GenBank/DDBJ databases">
        <title>Genomic Encyclopedia of Type Strains, Phase IV (KMG-IV): sequencing the most valuable type-strain genomes for metagenomic binning, comparative biology and taxonomic classification.</title>
        <authorList>
            <person name="Goeker M."/>
        </authorList>
    </citation>
    <scope>NUCLEOTIDE SEQUENCE [LARGE SCALE GENOMIC DNA]</scope>
    <source>
        <strain evidence="3 4">DSM 28867</strain>
    </source>
</reference>
<evidence type="ECO:0000256" key="1">
    <source>
        <dbReference type="SAM" id="MobiDB-lite"/>
    </source>
</evidence>
<evidence type="ECO:0008006" key="5">
    <source>
        <dbReference type="Google" id="ProtNLM"/>
    </source>
</evidence>
<dbReference type="InterPro" id="IPR013783">
    <property type="entry name" value="Ig-like_fold"/>
</dbReference>
<dbReference type="Proteomes" id="UP000294743">
    <property type="component" value="Unassembled WGS sequence"/>
</dbReference>
<evidence type="ECO:0000256" key="2">
    <source>
        <dbReference type="SAM" id="SignalP"/>
    </source>
</evidence>
<keyword evidence="2" id="KW-0732">Signal</keyword>
<evidence type="ECO:0000313" key="4">
    <source>
        <dbReference type="Proteomes" id="UP000294743"/>
    </source>
</evidence>
<gene>
    <name evidence="3" type="ORF">EDD63_11655</name>
</gene>
<dbReference type="AlphaFoldDB" id="A0A4R7ZPV2"/>
<name>A0A4R7ZPV2_9FIRM</name>
<feature type="signal peptide" evidence="2">
    <location>
        <begin position="1"/>
        <end position="32"/>
    </location>
</feature>
<sequence length="226" mass="25229">MSLKKEKVKKIKIITLYLLSCLLLVGCQQATKEEVKHKESEISVSVKDLSPPNITLTKNRIEIIVGDDLDLSSYIKVTDNVTKNIEYKLEGDYDKNVPGEYAISIFAKDEEGNATNKEIKIIVKEKELPKEETKTPASNTVDKWTGNSSTTQSEVVQPPLQIPLKEKPQAKQFLFSNGYTTSTGNNPADRACSEYLFSQQGSGYGGQCKILYSEDEYPIGTEAIFF</sequence>
<evidence type="ECO:0000313" key="3">
    <source>
        <dbReference type="EMBL" id="TDW19953.1"/>
    </source>
</evidence>
<comment type="caution">
    <text evidence="3">The sequence shown here is derived from an EMBL/GenBank/DDBJ whole genome shotgun (WGS) entry which is preliminary data.</text>
</comment>
<protein>
    <recommendedName>
        <fullName evidence="5">Pesticidal crystal protein Cry22Aa Ig-like domain-containing protein</fullName>
    </recommendedName>
</protein>